<keyword evidence="1" id="KW-0812">Transmembrane</keyword>
<name>A0ABM9P2R0_9FLAO</name>
<dbReference type="EMBL" id="CAXIXY010000005">
    <property type="protein sequence ID" value="CAL2088286.1"/>
    <property type="molecule type" value="Genomic_DNA"/>
</dbReference>
<evidence type="ECO:0000313" key="3">
    <source>
        <dbReference type="Proteomes" id="UP001497416"/>
    </source>
</evidence>
<feature type="transmembrane region" description="Helical" evidence="1">
    <location>
        <begin position="40"/>
        <end position="59"/>
    </location>
</feature>
<feature type="transmembrane region" description="Helical" evidence="1">
    <location>
        <begin position="66"/>
        <end position="86"/>
    </location>
</feature>
<accession>A0ABM9P2R0</accession>
<feature type="transmembrane region" description="Helical" evidence="1">
    <location>
        <begin position="12"/>
        <end position="34"/>
    </location>
</feature>
<protein>
    <recommendedName>
        <fullName evidence="4">SPW repeat-containing protein</fullName>
    </recommendedName>
</protein>
<evidence type="ECO:0008006" key="4">
    <source>
        <dbReference type="Google" id="ProtNLM"/>
    </source>
</evidence>
<sequence>MNNLQKALRNNALFSIISGVLMIVLNRQLASLFGTSNNTIFWSIGLVLLYFAITIWLEIKKQRRTAIIWIIIQDYAWVLGSSIILITKPFQITSTGNLIIGIIALIVLFMGIHQTIELKKFKNKTE</sequence>
<reference evidence="2 3" key="1">
    <citation type="submission" date="2024-05" db="EMBL/GenBank/DDBJ databases">
        <authorList>
            <person name="Duchaud E."/>
        </authorList>
    </citation>
    <scope>NUCLEOTIDE SEQUENCE [LARGE SCALE GENOMIC DNA]</scope>
    <source>
        <strain evidence="2">Ena-SAMPLE-TAB-13-05-2024-13:56:06:370-140302</strain>
    </source>
</reference>
<dbReference type="Proteomes" id="UP001497416">
    <property type="component" value="Unassembled WGS sequence"/>
</dbReference>
<evidence type="ECO:0000256" key="1">
    <source>
        <dbReference type="SAM" id="Phobius"/>
    </source>
</evidence>
<keyword evidence="1" id="KW-1133">Transmembrane helix</keyword>
<gene>
    <name evidence="2" type="ORF">T190607A01A_30106</name>
</gene>
<keyword evidence="3" id="KW-1185">Reference proteome</keyword>
<organism evidence="2 3">
    <name type="scientific">Tenacibaculum platacis</name>
    <dbReference type="NCBI Taxonomy" id="3137852"/>
    <lineage>
        <taxon>Bacteria</taxon>
        <taxon>Pseudomonadati</taxon>
        <taxon>Bacteroidota</taxon>
        <taxon>Flavobacteriia</taxon>
        <taxon>Flavobacteriales</taxon>
        <taxon>Flavobacteriaceae</taxon>
        <taxon>Tenacibaculum</taxon>
    </lineage>
</organism>
<dbReference type="RefSeq" id="WP_348712490.1">
    <property type="nucleotide sequence ID" value="NZ_CAXIXY010000005.1"/>
</dbReference>
<proteinExistence type="predicted"/>
<evidence type="ECO:0000313" key="2">
    <source>
        <dbReference type="EMBL" id="CAL2088286.1"/>
    </source>
</evidence>
<feature type="transmembrane region" description="Helical" evidence="1">
    <location>
        <begin position="92"/>
        <end position="112"/>
    </location>
</feature>
<keyword evidence="1" id="KW-0472">Membrane</keyword>
<comment type="caution">
    <text evidence="2">The sequence shown here is derived from an EMBL/GenBank/DDBJ whole genome shotgun (WGS) entry which is preliminary data.</text>
</comment>